<dbReference type="Pfam" id="PF11951">
    <property type="entry name" value="Fungal_trans_2"/>
    <property type="match status" value="1"/>
</dbReference>
<dbReference type="OrthoDB" id="2593732at2759"/>
<dbReference type="SUPFAM" id="SSF57701">
    <property type="entry name" value="Zn2/Cys6 DNA-binding domain"/>
    <property type="match status" value="1"/>
</dbReference>
<keyword evidence="6" id="KW-0539">Nucleus</keyword>
<dbReference type="Gene3D" id="4.10.240.10">
    <property type="entry name" value="Zn(2)-C6 fungal-type DNA-binding domain"/>
    <property type="match status" value="1"/>
</dbReference>
<evidence type="ECO:0000256" key="1">
    <source>
        <dbReference type="ARBA" id="ARBA00022723"/>
    </source>
</evidence>
<keyword evidence="3" id="KW-0805">Transcription regulation</keyword>
<dbReference type="InterPro" id="IPR021858">
    <property type="entry name" value="Fun_TF"/>
</dbReference>
<dbReference type="GO" id="GO:0000981">
    <property type="term" value="F:DNA-binding transcription factor activity, RNA polymerase II-specific"/>
    <property type="evidence" value="ECO:0007669"/>
    <property type="project" value="InterPro"/>
</dbReference>
<sequence length="589" mass="65619">MGSLLLASPDLDHPAGSDLSSPASVRTGSTGSPAQPDTKRRRRKNAKSRTGCLTCRIRRVKCDETKPHCLKCTGTGRKCDGYTSLSSRVDRSVNETPKQQPILAAKQSPFPPNLTNVMTSLLLRDSLLDFKGSKLEHRHLDFFYSQTAPSLAGYFDSRFWSILVPRLACSEPSVQHAMIALASFHEHSNVEDTSVVDHSSSHRQFTIRQYNKAIKHMNAYQGPEKQDPMTILTTCILFICLEFMRGDINQALAHIASGAQILQSLPQISTQPGTTSPSPSIQTDISDTFTRLSLQARLCGRELPSLPPESLPTLLGQDGSLKPFTSLFDARHSLNIIMVSALPFVNSALTLKFAPDEERHKALTATGQIILAQLDLWKARMDISSLSASNTISPSDVSANILLVPYINAKIWTRTAIYPNESAWDTQLPSFKEILILCKAVISNSGEKPRKGPYSLVGLPRASPKRPVWRDAFTFEMGIIPPLYFTAIKCRDPTVRREAIRLLGLARPRKEGLWDARNLASIAERVVEIEEEGLEERGVPEEEKRVHDARWAVEMLDGVKAQTVVFFLRPLDAEGQGRWEFREESIPWR</sequence>
<keyword evidence="4" id="KW-0238">DNA-binding</keyword>
<evidence type="ECO:0000256" key="4">
    <source>
        <dbReference type="ARBA" id="ARBA00023125"/>
    </source>
</evidence>
<dbReference type="STRING" id="1149755.A0A2J6R4F4"/>
<dbReference type="GO" id="GO:0003677">
    <property type="term" value="F:DNA binding"/>
    <property type="evidence" value="ECO:0007669"/>
    <property type="project" value="UniProtKB-KW"/>
</dbReference>
<feature type="compositionally biased region" description="Polar residues" evidence="7">
    <location>
        <begin position="18"/>
        <end position="35"/>
    </location>
</feature>
<protein>
    <recommendedName>
        <fullName evidence="8">Zn(2)-C6 fungal-type domain-containing protein</fullName>
    </recommendedName>
</protein>
<dbReference type="Proteomes" id="UP000235786">
    <property type="component" value="Unassembled WGS sequence"/>
</dbReference>
<dbReference type="InterPro" id="IPR036864">
    <property type="entry name" value="Zn2-C6_fun-type_DNA-bd_sf"/>
</dbReference>
<evidence type="ECO:0000256" key="2">
    <source>
        <dbReference type="ARBA" id="ARBA00022833"/>
    </source>
</evidence>
<evidence type="ECO:0000256" key="3">
    <source>
        <dbReference type="ARBA" id="ARBA00023015"/>
    </source>
</evidence>
<name>A0A2J6R4F4_HYAVF</name>
<dbReference type="SMART" id="SM00066">
    <property type="entry name" value="GAL4"/>
    <property type="match status" value="1"/>
</dbReference>
<dbReference type="InterPro" id="IPR001138">
    <property type="entry name" value="Zn2Cys6_DnaBD"/>
</dbReference>
<dbReference type="EMBL" id="KZ613956">
    <property type="protein sequence ID" value="PMD33401.1"/>
    <property type="molecule type" value="Genomic_DNA"/>
</dbReference>
<evidence type="ECO:0000256" key="6">
    <source>
        <dbReference type="ARBA" id="ARBA00023242"/>
    </source>
</evidence>
<dbReference type="CDD" id="cd00067">
    <property type="entry name" value="GAL4"/>
    <property type="match status" value="1"/>
</dbReference>
<dbReference type="PANTHER" id="PTHR36206:SF12">
    <property type="entry name" value="ASPERCRYPTIN BIOSYNTHESIS CLUSTER-SPECIFIC TRANSCRIPTION REGULATOR ATNN-RELATED"/>
    <property type="match status" value="1"/>
</dbReference>
<proteinExistence type="predicted"/>
<keyword evidence="2" id="KW-0862">Zinc</keyword>
<organism evidence="9 10">
    <name type="scientific">Hyaloscypha variabilis (strain UAMH 11265 / GT02V1 / F)</name>
    <name type="common">Meliniomyces variabilis</name>
    <dbReference type="NCBI Taxonomy" id="1149755"/>
    <lineage>
        <taxon>Eukaryota</taxon>
        <taxon>Fungi</taxon>
        <taxon>Dikarya</taxon>
        <taxon>Ascomycota</taxon>
        <taxon>Pezizomycotina</taxon>
        <taxon>Leotiomycetes</taxon>
        <taxon>Helotiales</taxon>
        <taxon>Hyaloscyphaceae</taxon>
        <taxon>Hyaloscypha</taxon>
        <taxon>Hyaloscypha variabilis</taxon>
    </lineage>
</organism>
<feature type="domain" description="Zn(2)-C6 fungal-type" evidence="8">
    <location>
        <begin position="51"/>
        <end position="79"/>
    </location>
</feature>
<reference evidence="9 10" key="1">
    <citation type="submission" date="2016-04" db="EMBL/GenBank/DDBJ databases">
        <title>A degradative enzymes factory behind the ericoid mycorrhizal symbiosis.</title>
        <authorList>
            <consortium name="DOE Joint Genome Institute"/>
            <person name="Martino E."/>
            <person name="Morin E."/>
            <person name="Grelet G."/>
            <person name="Kuo A."/>
            <person name="Kohler A."/>
            <person name="Daghino S."/>
            <person name="Barry K."/>
            <person name="Choi C."/>
            <person name="Cichocki N."/>
            <person name="Clum A."/>
            <person name="Copeland A."/>
            <person name="Hainaut M."/>
            <person name="Haridas S."/>
            <person name="Labutti K."/>
            <person name="Lindquist E."/>
            <person name="Lipzen A."/>
            <person name="Khouja H.-R."/>
            <person name="Murat C."/>
            <person name="Ohm R."/>
            <person name="Olson A."/>
            <person name="Spatafora J."/>
            <person name="Veneault-Fourrey C."/>
            <person name="Henrissat B."/>
            <person name="Grigoriev I."/>
            <person name="Martin F."/>
            <person name="Perotto S."/>
        </authorList>
    </citation>
    <scope>NUCLEOTIDE SEQUENCE [LARGE SCALE GENOMIC DNA]</scope>
    <source>
        <strain evidence="9 10">F</strain>
    </source>
</reference>
<accession>A0A2J6R4F4</accession>
<keyword evidence="1" id="KW-0479">Metal-binding</keyword>
<evidence type="ECO:0000256" key="7">
    <source>
        <dbReference type="SAM" id="MobiDB-lite"/>
    </source>
</evidence>
<gene>
    <name evidence="9" type="ORF">L207DRAFT_571563</name>
</gene>
<dbReference type="PROSITE" id="PS50048">
    <property type="entry name" value="ZN2_CY6_FUNGAL_2"/>
    <property type="match status" value="1"/>
</dbReference>
<evidence type="ECO:0000259" key="8">
    <source>
        <dbReference type="PROSITE" id="PS50048"/>
    </source>
</evidence>
<feature type="region of interest" description="Disordered" evidence="7">
    <location>
        <begin position="1"/>
        <end position="46"/>
    </location>
</feature>
<dbReference type="Pfam" id="PF00172">
    <property type="entry name" value="Zn_clus"/>
    <property type="match status" value="1"/>
</dbReference>
<dbReference type="PROSITE" id="PS00463">
    <property type="entry name" value="ZN2_CY6_FUNGAL_1"/>
    <property type="match status" value="1"/>
</dbReference>
<evidence type="ECO:0000313" key="9">
    <source>
        <dbReference type="EMBL" id="PMD33401.1"/>
    </source>
</evidence>
<dbReference type="AlphaFoldDB" id="A0A2J6R4F4"/>
<dbReference type="InterPro" id="IPR052360">
    <property type="entry name" value="Transcr_Regulatory_Proteins"/>
</dbReference>
<dbReference type="GO" id="GO:0008270">
    <property type="term" value="F:zinc ion binding"/>
    <property type="evidence" value="ECO:0007669"/>
    <property type="project" value="InterPro"/>
</dbReference>
<dbReference type="PANTHER" id="PTHR36206">
    <property type="entry name" value="ASPERCRYPTIN BIOSYNTHESIS CLUSTER-SPECIFIC TRANSCRIPTION REGULATOR ATNN-RELATED"/>
    <property type="match status" value="1"/>
</dbReference>
<keyword evidence="5" id="KW-0804">Transcription</keyword>
<keyword evidence="10" id="KW-1185">Reference proteome</keyword>
<evidence type="ECO:0000256" key="5">
    <source>
        <dbReference type="ARBA" id="ARBA00023163"/>
    </source>
</evidence>
<evidence type="ECO:0000313" key="10">
    <source>
        <dbReference type="Proteomes" id="UP000235786"/>
    </source>
</evidence>